<sequence length="224" mass="25973">MEVLRFSELIDEQVKAEISGKNEIIGILVDEGLDVIVLYNGYKYIYIPLLHLHSLEKYDDENPIKYDHKTIKPMFIEEDSISYRKILINAKGMFVEIYVTGNKALHGYITSVLTDYFVFYSPVFKYVLVSFQHLKWLIPYQNTTTPYSLNEHELPVVPAMITVNRTFEEQLKKFINKLVVFDLGEKQGKIGVIKSVQQNFVELVTAESHTVFLKISHIKTVHVP</sequence>
<reference evidence="1 2" key="1">
    <citation type="submission" date="2023-09" db="EMBL/GenBank/DDBJ databases">
        <title>Different Types of Thermotolerant Ring-Cleaving Dioxygenases derived from Aeribacillus composti HB-1 applied for multiple aromatic hydrocarbons removal.</title>
        <authorList>
            <person name="Cao L."/>
            <person name="Li M."/>
            <person name="Ma T."/>
        </authorList>
    </citation>
    <scope>NUCLEOTIDE SEQUENCE [LARGE SCALE GENOMIC DNA]</scope>
    <source>
        <strain evidence="1 2">HB-1</strain>
    </source>
</reference>
<organism evidence="1 2">
    <name type="scientific">Aeribacillus composti</name>
    <dbReference type="NCBI Taxonomy" id="1868734"/>
    <lineage>
        <taxon>Bacteria</taxon>
        <taxon>Bacillati</taxon>
        <taxon>Bacillota</taxon>
        <taxon>Bacilli</taxon>
        <taxon>Bacillales</taxon>
        <taxon>Bacillaceae</taxon>
        <taxon>Aeribacillus</taxon>
    </lineage>
</organism>
<proteinExistence type="predicted"/>
<keyword evidence="2" id="KW-1185">Reference proteome</keyword>
<name>A0ABY9WFV9_9BACI</name>
<evidence type="ECO:0000313" key="1">
    <source>
        <dbReference type="EMBL" id="WNF34923.1"/>
    </source>
</evidence>
<dbReference type="EMBL" id="CP134501">
    <property type="protein sequence ID" value="WNF34923.1"/>
    <property type="molecule type" value="Genomic_DNA"/>
</dbReference>
<accession>A0ABY9WFV9</accession>
<evidence type="ECO:0000313" key="2">
    <source>
        <dbReference type="Proteomes" id="UP001303701"/>
    </source>
</evidence>
<dbReference type="Proteomes" id="UP001303701">
    <property type="component" value="Chromosome"/>
</dbReference>
<gene>
    <name evidence="1" type="ORF">RI196_11760</name>
</gene>
<protein>
    <submittedName>
        <fullName evidence="1">DUF2642 domain-containing protein</fullName>
    </submittedName>
</protein>